<protein>
    <submittedName>
        <fullName evidence="2">HNH endonuclease</fullName>
    </submittedName>
</protein>
<dbReference type="Proteomes" id="UP001597493">
    <property type="component" value="Unassembled WGS sequence"/>
</dbReference>
<gene>
    <name evidence="2" type="ORF">ACFSW5_22640</name>
</gene>
<name>A0ABW5R3K4_9BACL</name>
<feature type="domain" description="HNH endonuclease 5" evidence="1">
    <location>
        <begin position="49"/>
        <end position="94"/>
    </location>
</feature>
<proteinExistence type="predicted"/>
<reference evidence="3" key="1">
    <citation type="journal article" date="2019" name="Int. J. Syst. Evol. Microbiol.">
        <title>The Global Catalogue of Microorganisms (GCM) 10K type strain sequencing project: providing services to taxonomists for standard genome sequencing and annotation.</title>
        <authorList>
            <consortium name="The Broad Institute Genomics Platform"/>
            <consortium name="The Broad Institute Genome Sequencing Center for Infectious Disease"/>
            <person name="Wu L."/>
            <person name="Ma J."/>
        </authorList>
    </citation>
    <scope>NUCLEOTIDE SEQUENCE [LARGE SCALE GENOMIC DNA]</scope>
    <source>
        <strain evidence="3">TISTR 1827</strain>
    </source>
</reference>
<sequence>MSSPAQAANQAVRRLLRQLGKEYDLKRGMKPFSDNKDIYVIRRYFKDKCCYCRKNIMDVQWDKDHLIPMNKEQGGLHAWGNIVPSCKECNATKQGSDWIAYIQSLYLDSNQEQSRVRRIKAFVRRYKYDLDENMSSDISKLATNLYISITKYVSDEISIKLLEGKNILSK</sequence>
<evidence type="ECO:0000313" key="3">
    <source>
        <dbReference type="Proteomes" id="UP001597493"/>
    </source>
</evidence>
<evidence type="ECO:0000313" key="2">
    <source>
        <dbReference type="EMBL" id="MFD2663060.1"/>
    </source>
</evidence>
<dbReference type="RefSeq" id="WP_379278389.1">
    <property type="nucleotide sequence ID" value="NZ_JBHUMY010000038.1"/>
</dbReference>
<dbReference type="Gene3D" id="1.10.30.50">
    <property type="match status" value="1"/>
</dbReference>
<keyword evidence="3" id="KW-1185">Reference proteome</keyword>
<dbReference type="EMBL" id="JBHUMY010000038">
    <property type="protein sequence ID" value="MFD2663060.1"/>
    <property type="molecule type" value="Genomic_DNA"/>
</dbReference>
<comment type="caution">
    <text evidence="2">The sequence shown here is derived from an EMBL/GenBank/DDBJ whole genome shotgun (WGS) entry which is preliminary data.</text>
</comment>
<keyword evidence="2" id="KW-0255">Endonuclease</keyword>
<dbReference type="GO" id="GO:0004519">
    <property type="term" value="F:endonuclease activity"/>
    <property type="evidence" value="ECO:0007669"/>
    <property type="project" value="UniProtKB-KW"/>
</dbReference>
<keyword evidence="2" id="KW-0378">Hydrolase</keyword>
<keyword evidence="2" id="KW-0540">Nuclease</keyword>
<evidence type="ECO:0000259" key="1">
    <source>
        <dbReference type="Pfam" id="PF14279"/>
    </source>
</evidence>
<dbReference type="InterPro" id="IPR029471">
    <property type="entry name" value="HNH_5"/>
</dbReference>
<organism evidence="2 3">
    <name type="scientific">Paenibacillus thailandensis</name>
    <dbReference type="NCBI Taxonomy" id="393250"/>
    <lineage>
        <taxon>Bacteria</taxon>
        <taxon>Bacillati</taxon>
        <taxon>Bacillota</taxon>
        <taxon>Bacilli</taxon>
        <taxon>Bacillales</taxon>
        <taxon>Paenibacillaceae</taxon>
        <taxon>Paenibacillus</taxon>
    </lineage>
</organism>
<dbReference type="InterPro" id="IPR003615">
    <property type="entry name" value="HNH_nuc"/>
</dbReference>
<dbReference type="Pfam" id="PF14279">
    <property type="entry name" value="HNH_5"/>
    <property type="match status" value="1"/>
</dbReference>
<accession>A0ABW5R3K4</accession>
<dbReference type="CDD" id="cd00085">
    <property type="entry name" value="HNHc"/>
    <property type="match status" value="1"/>
</dbReference>